<dbReference type="EMBL" id="BAAAPZ010000017">
    <property type="protein sequence ID" value="GAA2104310.1"/>
    <property type="molecule type" value="Genomic_DNA"/>
</dbReference>
<feature type="domain" description="Amino acid permease/ SLC12A" evidence="7">
    <location>
        <begin position="51"/>
        <end position="466"/>
    </location>
</feature>
<dbReference type="InterPro" id="IPR004841">
    <property type="entry name" value="AA-permease/SLC12A_dom"/>
</dbReference>
<dbReference type="Proteomes" id="UP001500984">
    <property type="component" value="Unassembled WGS sequence"/>
</dbReference>
<reference evidence="8 9" key="1">
    <citation type="journal article" date="2019" name="Int. J. Syst. Evol. Microbiol.">
        <title>The Global Catalogue of Microorganisms (GCM) 10K type strain sequencing project: providing services to taxonomists for standard genome sequencing and annotation.</title>
        <authorList>
            <consortium name="The Broad Institute Genomics Platform"/>
            <consortium name="The Broad Institute Genome Sequencing Center for Infectious Disease"/>
            <person name="Wu L."/>
            <person name="Ma J."/>
        </authorList>
    </citation>
    <scope>NUCLEOTIDE SEQUENCE [LARGE SCALE GENOMIC DNA]</scope>
    <source>
        <strain evidence="8 9">JCM 15900</strain>
    </source>
</reference>
<organism evidence="8 9">
    <name type="scientific">Brevibacterium salitolerans</name>
    <dbReference type="NCBI Taxonomy" id="1403566"/>
    <lineage>
        <taxon>Bacteria</taxon>
        <taxon>Bacillati</taxon>
        <taxon>Actinomycetota</taxon>
        <taxon>Actinomycetes</taxon>
        <taxon>Micrococcales</taxon>
        <taxon>Brevibacteriaceae</taxon>
        <taxon>Brevibacterium</taxon>
    </lineage>
</organism>
<proteinExistence type="predicted"/>
<keyword evidence="4 6" id="KW-0472">Membrane</keyword>
<evidence type="ECO:0000256" key="2">
    <source>
        <dbReference type="ARBA" id="ARBA00022692"/>
    </source>
</evidence>
<evidence type="ECO:0000256" key="4">
    <source>
        <dbReference type="ARBA" id="ARBA00023136"/>
    </source>
</evidence>
<evidence type="ECO:0000256" key="5">
    <source>
        <dbReference type="SAM" id="MobiDB-lite"/>
    </source>
</evidence>
<feature type="compositionally biased region" description="Low complexity" evidence="5">
    <location>
        <begin position="23"/>
        <end position="39"/>
    </location>
</feature>
<name>A0ABN2X317_9MICO</name>
<feature type="transmembrane region" description="Helical" evidence="6">
    <location>
        <begin position="189"/>
        <end position="212"/>
    </location>
</feature>
<keyword evidence="2 6" id="KW-0812">Transmembrane</keyword>
<comment type="caution">
    <text evidence="8">The sequence shown here is derived from an EMBL/GenBank/DDBJ whole genome shotgun (WGS) entry which is preliminary data.</text>
</comment>
<evidence type="ECO:0000313" key="9">
    <source>
        <dbReference type="Proteomes" id="UP001500984"/>
    </source>
</evidence>
<accession>A0ABN2X317</accession>
<feature type="transmembrane region" description="Helical" evidence="6">
    <location>
        <begin position="161"/>
        <end position="177"/>
    </location>
</feature>
<evidence type="ECO:0000313" key="8">
    <source>
        <dbReference type="EMBL" id="GAA2104310.1"/>
    </source>
</evidence>
<evidence type="ECO:0000256" key="1">
    <source>
        <dbReference type="ARBA" id="ARBA00004141"/>
    </source>
</evidence>
<protein>
    <submittedName>
        <fullName evidence="8">Amino acid permease</fullName>
    </submittedName>
</protein>
<sequence>MDLTRHRGCGKTGPMADSPSTPPAAAAQSSPSAQTSPASRGRLRTPEVAAISVGFMGPVMAMSLNGIGVADLTGTSVPFTFLVSFLGTMFVAYAFIRLTGFVTHAGSVYALSGTTMGPRAGFFGGFALLGTYLFFAACIAGACAVFFQAMAAELGLPFADSLWVLIPLVVAVFVLWLNLRESTVTARTLLAIGLVGVLAMVVLGVVIIVRVASGSAPVSTGVDLSTLLPGDAPVSAIMTASVFGFLSWAGFESGTSLSEDAREPKRTIPRALLGAVVLAGILYTFVMFAQTIGFGTDEAGVAAFAGASSTLTALSSTYIGSWFAVLISVIAFLVAFASLLSSTAAASRLLFALARDGFGPKAFARTHPRTGVPGPAVLFVVVTTVVLACGTGVLGATSVDVYYWYATIATLCMVVAYGMTSVGVIRFVLNSGRRIPYWELVFPVLGLVYLVFVYVVQVIGQEAPYTWFPWMAGAWCLIGLVIVLARPALAERIGARLTQEELE</sequence>
<evidence type="ECO:0000259" key="7">
    <source>
        <dbReference type="Pfam" id="PF00324"/>
    </source>
</evidence>
<dbReference type="PANTHER" id="PTHR42770">
    <property type="entry name" value="AMINO ACID TRANSPORTER-RELATED"/>
    <property type="match status" value="1"/>
</dbReference>
<feature type="transmembrane region" description="Helical" evidence="6">
    <location>
        <begin position="322"/>
        <end position="351"/>
    </location>
</feature>
<dbReference type="PANTHER" id="PTHR42770:SF16">
    <property type="entry name" value="AMINO ACID PERMEASE"/>
    <property type="match status" value="1"/>
</dbReference>
<dbReference type="Pfam" id="PF00324">
    <property type="entry name" value="AA_permease"/>
    <property type="match status" value="1"/>
</dbReference>
<feature type="transmembrane region" description="Helical" evidence="6">
    <location>
        <begin position="402"/>
        <end position="425"/>
    </location>
</feature>
<feature type="transmembrane region" description="Helical" evidence="6">
    <location>
        <begin position="271"/>
        <end position="292"/>
    </location>
</feature>
<gene>
    <name evidence="8" type="ORF">GCM10009823_28930</name>
</gene>
<keyword evidence="3 6" id="KW-1133">Transmembrane helix</keyword>
<comment type="subcellular location">
    <subcellularLocation>
        <location evidence="1">Membrane</location>
        <topology evidence="1">Multi-pass membrane protein</topology>
    </subcellularLocation>
</comment>
<dbReference type="InterPro" id="IPR050367">
    <property type="entry name" value="APC_superfamily"/>
</dbReference>
<dbReference type="Gene3D" id="1.20.1740.10">
    <property type="entry name" value="Amino acid/polyamine transporter I"/>
    <property type="match status" value="1"/>
</dbReference>
<feature type="transmembrane region" description="Helical" evidence="6">
    <location>
        <begin position="120"/>
        <end position="149"/>
    </location>
</feature>
<feature type="transmembrane region" description="Helical" evidence="6">
    <location>
        <begin position="372"/>
        <end position="396"/>
    </location>
</feature>
<feature type="transmembrane region" description="Helical" evidence="6">
    <location>
        <begin position="467"/>
        <end position="489"/>
    </location>
</feature>
<feature type="transmembrane region" description="Helical" evidence="6">
    <location>
        <begin position="437"/>
        <end position="455"/>
    </location>
</feature>
<feature type="transmembrane region" description="Helical" evidence="6">
    <location>
        <begin position="79"/>
        <end position="99"/>
    </location>
</feature>
<feature type="transmembrane region" description="Helical" evidence="6">
    <location>
        <begin position="48"/>
        <end position="67"/>
    </location>
</feature>
<keyword evidence="9" id="KW-1185">Reference proteome</keyword>
<dbReference type="PIRSF" id="PIRSF006060">
    <property type="entry name" value="AA_transporter"/>
    <property type="match status" value="1"/>
</dbReference>
<feature type="region of interest" description="Disordered" evidence="5">
    <location>
        <begin position="1"/>
        <end position="42"/>
    </location>
</feature>
<evidence type="ECO:0000256" key="3">
    <source>
        <dbReference type="ARBA" id="ARBA00022989"/>
    </source>
</evidence>
<evidence type="ECO:0000256" key="6">
    <source>
        <dbReference type="SAM" id="Phobius"/>
    </source>
</evidence>
<feature type="transmembrane region" description="Helical" evidence="6">
    <location>
        <begin position="232"/>
        <end position="251"/>
    </location>
</feature>